<comment type="caution">
    <text evidence="7">The sequence shown here is derived from an EMBL/GenBank/DDBJ whole genome shotgun (WGS) entry which is preliminary data.</text>
</comment>
<dbReference type="GO" id="GO:0071555">
    <property type="term" value="P:cell wall organization"/>
    <property type="evidence" value="ECO:0007669"/>
    <property type="project" value="UniProtKB-KW"/>
</dbReference>
<evidence type="ECO:0000313" key="8">
    <source>
        <dbReference type="Proteomes" id="UP000575397"/>
    </source>
</evidence>
<evidence type="ECO:0000256" key="4">
    <source>
        <dbReference type="ARBA" id="ARBA00022984"/>
    </source>
</evidence>
<dbReference type="AlphaFoldDB" id="A0A7Y0YIG7"/>
<organism evidence="7 8">
    <name type="scientific">Mobiluncus mulieris</name>
    <dbReference type="NCBI Taxonomy" id="2052"/>
    <lineage>
        <taxon>Bacteria</taxon>
        <taxon>Bacillati</taxon>
        <taxon>Actinomycetota</taxon>
        <taxon>Actinomycetes</taxon>
        <taxon>Actinomycetales</taxon>
        <taxon>Actinomycetaceae</taxon>
        <taxon>Mobiluncus</taxon>
    </lineage>
</organism>
<dbReference type="Proteomes" id="UP000575397">
    <property type="component" value="Unassembled WGS sequence"/>
</dbReference>
<gene>
    <name evidence="7" type="ORF">HHJ77_09300</name>
</gene>
<comment type="similarity">
    <text evidence="1">Belongs to the FemABX family.</text>
</comment>
<dbReference type="Gene3D" id="3.40.630.30">
    <property type="match status" value="2"/>
</dbReference>
<evidence type="ECO:0000313" key="7">
    <source>
        <dbReference type="EMBL" id="NMX04110.1"/>
    </source>
</evidence>
<evidence type="ECO:0000256" key="5">
    <source>
        <dbReference type="ARBA" id="ARBA00023315"/>
    </source>
</evidence>
<dbReference type="InterPro" id="IPR003447">
    <property type="entry name" value="FEMABX"/>
</dbReference>
<evidence type="ECO:0000256" key="1">
    <source>
        <dbReference type="ARBA" id="ARBA00009943"/>
    </source>
</evidence>
<keyword evidence="4" id="KW-0573">Peptidoglycan synthesis</keyword>
<evidence type="ECO:0000256" key="2">
    <source>
        <dbReference type="ARBA" id="ARBA00022679"/>
    </source>
</evidence>
<dbReference type="EMBL" id="JABCUS010000022">
    <property type="protein sequence ID" value="NMX04110.1"/>
    <property type="molecule type" value="Genomic_DNA"/>
</dbReference>
<evidence type="ECO:0000256" key="3">
    <source>
        <dbReference type="ARBA" id="ARBA00022960"/>
    </source>
</evidence>
<dbReference type="GO" id="GO:0008360">
    <property type="term" value="P:regulation of cell shape"/>
    <property type="evidence" value="ECO:0007669"/>
    <property type="project" value="UniProtKB-KW"/>
</dbReference>
<dbReference type="GO" id="GO:0016755">
    <property type="term" value="F:aminoacyltransferase activity"/>
    <property type="evidence" value="ECO:0007669"/>
    <property type="project" value="InterPro"/>
</dbReference>
<name>A0A7Y0YIG7_9ACTO</name>
<dbReference type="PANTHER" id="PTHR36174:SF1">
    <property type="entry name" value="LIPID II:GLYCINE GLYCYLTRANSFERASE"/>
    <property type="match status" value="1"/>
</dbReference>
<evidence type="ECO:0000256" key="6">
    <source>
        <dbReference type="ARBA" id="ARBA00023316"/>
    </source>
</evidence>
<sequence>MVPPAANQTGHPYLGERIMPILDYDSPQIAAFDDFVRHSPYARCPQDRQWSQVKQNWDSHFVYLESEGHLTAAMSVLSLKVANGKRLFYANRGPVCDFYDTDLVTRLIAEATPLIRERDGFLLRLDPEVRWDGELVSRYRDLGYVFRSRETDLGDFIQPRFNMILPLSPNTTPAELMAEFNQKTRYNIRLSQRKGCTTQYYSWQSHREAEVLAAIDKFYELTEIMAQRNSITYRNKAYFVGLIRAFPQSRIYLTFHEGEALSAAIAVPYNQKLFYMYGASSNEKRNLMPNYNMQWEMIQWGLELGMAEYDFGGVFRFVPEDGLFRFKNGFCHTCGPTEFIGELDVVFDESAYEQFKSTQHKTHH</sequence>
<keyword evidence="6" id="KW-0961">Cell wall biogenesis/degradation</keyword>
<dbReference type="InterPro" id="IPR050644">
    <property type="entry name" value="PG_Glycine_Bridge_Synth"/>
</dbReference>
<dbReference type="InterPro" id="IPR016181">
    <property type="entry name" value="Acyl_CoA_acyltransferase"/>
</dbReference>
<dbReference type="Pfam" id="PF02388">
    <property type="entry name" value="FemAB"/>
    <property type="match status" value="2"/>
</dbReference>
<dbReference type="GO" id="GO:0009252">
    <property type="term" value="P:peptidoglycan biosynthetic process"/>
    <property type="evidence" value="ECO:0007669"/>
    <property type="project" value="UniProtKB-KW"/>
</dbReference>
<reference evidence="7 8" key="1">
    <citation type="submission" date="2020-04" db="EMBL/GenBank/DDBJ databases">
        <title>Antimicrobial susceptibility and clonality of vaginal-derived multi-drug resistant Mobiluncus isolates in China.</title>
        <authorList>
            <person name="Zhang X."/>
        </authorList>
    </citation>
    <scope>NUCLEOTIDE SEQUENCE [LARGE SCALE GENOMIC DNA]</scope>
    <source>
        <strain evidence="7 8">12</strain>
    </source>
</reference>
<dbReference type="PROSITE" id="PS51191">
    <property type="entry name" value="FEMABX"/>
    <property type="match status" value="1"/>
</dbReference>
<keyword evidence="3" id="KW-0133">Cell shape</keyword>
<keyword evidence="2 7" id="KW-0808">Transferase</keyword>
<accession>A0A7Y0YIG7</accession>
<dbReference type="PANTHER" id="PTHR36174">
    <property type="entry name" value="LIPID II:GLYCINE GLYCYLTRANSFERASE"/>
    <property type="match status" value="1"/>
</dbReference>
<keyword evidence="5" id="KW-0012">Acyltransferase</keyword>
<dbReference type="SUPFAM" id="SSF55729">
    <property type="entry name" value="Acyl-CoA N-acyltransferases (Nat)"/>
    <property type="match status" value="2"/>
</dbReference>
<proteinExistence type="inferred from homology"/>
<protein>
    <submittedName>
        <fullName evidence="7">Peptidoglycan bridge formation glycyltransferase FemA/FemB family protein</fullName>
    </submittedName>
</protein>